<dbReference type="PANTHER" id="PTHR21090">
    <property type="entry name" value="AROM/DEHYDROQUINATE SYNTHASE"/>
    <property type="match status" value="1"/>
</dbReference>
<dbReference type="CDD" id="cd01556">
    <property type="entry name" value="EPSP_synthase"/>
    <property type="match status" value="1"/>
</dbReference>
<evidence type="ECO:0000256" key="4">
    <source>
        <dbReference type="ARBA" id="ARBA00022679"/>
    </source>
</evidence>
<comment type="subunit">
    <text evidence="7">Monomer.</text>
</comment>
<dbReference type="UniPathway" id="UPA00053">
    <property type="reaction ID" value="UER00089"/>
</dbReference>
<proteinExistence type="inferred from homology"/>
<accession>A0A6N2T829</accession>
<name>A0A6N2T829_9ACTO</name>
<dbReference type="Pfam" id="PF00275">
    <property type="entry name" value="EPSP_synthase"/>
    <property type="match status" value="1"/>
</dbReference>
<feature type="binding site" evidence="7">
    <location>
        <position position="320"/>
    </location>
    <ligand>
        <name>3-phosphoshikimate</name>
        <dbReference type="ChEBI" id="CHEBI:145989"/>
    </ligand>
</feature>
<feature type="binding site" evidence="7">
    <location>
        <position position="173"/>
    </location>
    <ligand>
        <name>3-phosphoshikimate</name>
        <dbReference type="ChEBI" id="CHEBI:145989"/>
    </ligand>
</feature>
<comment type="function">
    <text evidence="7">Catalyzes the transfer of the enolpyruvyl moiety of phosphoenolpyruvate (PEP) to the 5-hydroxyl of shikimate-3-phosphate (S3P) to produce enolpyruvyl shikimate-3-phosphate and inorganic phosphate.</text>
</comment>
<dbReference type="NCBIfam" id="TIGR01356">
    <property type="entry name" value="aroA"/>
    <property type="match status" value="1"/>
</dbReference>
<dbReference type="PROSITE" id="PS00885">
    <property type="entry name" value="EPSP_SYNTHASE_2"/>
    <property type="match status" value="1"/>
</dbReference>
<comment type="caution">
    <text evidence="7">Lacks conserved residue(s) required for the propagation of feature annotation.</text>
</comment>
<feature type="binding site" evidence="7">
    <location>
        <position position="28"/>
    </location>
    <ligand>
        <name>3-phosphoshikimate</name>
        <dbReference type="ChEBI" id="CHEBI:145989"/>
    </ligand>
</feature>
<feature type="binding site" evidence="7">
    <location>
        <position position="198"/>
    </location>
    <ligand>
        <name>3-phosphoshikimate</name>
        <dbReference type="ChEBI" id="CHEBI:145989"/>
    </ligand>
</feature>
<feature type="binding site" evidence="7">
    <location>
        <position position="351"/>
    </location>
    <ligand>
        <name>phosphoenolpyruvate</name>
        <dbReference type="ChEBI" id="CHEBI:58702"/>
    </ligand>
</feature>
<evidence type="ECO:0000256" key="2">
    <source>
        <dbReference type="ARBA" id="ARBA00009948"/>
    </source>
</evidence>
<dbReference type="GO" id="GO:0003866">
    <property type="term" value="F:3-phosphoshikimate 1-carboxyvinyltransferase activity"/>
    <property type="evidence" value="ECO:0007669"/>
    <property type="project" value="UniProtKB-UniRule"/>
</dbReference>
<reference evidence="9" key="1">
    <citation type="submission" date="2019-11" db="EMBL/GenBank/DDBJ databases">
        <authorList>
            <person name="Feng L."/>
        </authorList>
    </citation>
    <scope>NUCLEOTIDE SEQUENCE</scope>
    <source>
        <strain evidence="9">AodontolyticusLFYP35</strain>
    </source>
</reference>
<dbReference type="GO" id="GO:0009073">
    <property type="term" value="P:aromatic amino acid family biosynthetic process"/>
    <property type="evidence" value="ECO:0007669"/>
    <property type="project" value="UniProtKB-KW"/>
</dbReference>
<feature type="binding site" evidence="7">
    <location>
        <position position="124"/>
    </location>
    <ligand>
        <name>phosphoenolpyruvate</name>
        <dbReference type="ChEBI" id="CHEBI:58702"/>
    </ligand>
</feature>
<organism evidence="9">
    <name type="scientific">Schaalia odontolytica</name>
    <dbReference type="NCBI Taxonomy" id="1660"/>
    <lineage>
        <taxon>Bacteria</taxon>
        <taxon>Bacillati</taxon>
        <taxon>Actinomycetota</taxon>
        <taxon>Actinomycetes</taxon>
        <taxon>Actinomycetales</taxon>
        <taxon>Actinomycetaceae</taxon>
        <taxon>Schaalia</taxon>
    </lineage>
</organism>
<keyword evidence="5 7" id="KW-0057">Aromatic amino acid biosynthesis</keyword>
<protein>
    <recommendedName>
        <fullName evidence="7">3-phosphoshikimate 1-carboxyvinyltransferase</fullName>
        <ecNumber evidence="7">2.5.1.19</ecNumber>
    </recommendedName>
    <alternativeName>
        <fullName evidence="7">5-enolpyruvylshikimate-3-phosphate synthase</fullName>
        <shortName evidence="7">EPSP synthase</shortName>
        <shortName evidence="7">EPSPS</shortName>
    </alternativeName>
</protein>
<evidence type="ECO:0000259" key="8">
    <source>
        <dbReference type="Pfam" id="PF00275"/>
    </source>
</evidence>
<evidence type="ECO:0000256" key="1">
    <source>
        <dbReference type="ARBA" id="ARBA00004811"/>
    </source>
</evidence>
<gene>
    <name evidence="7 9" type="primary">aroA</name>
    <name evidence="9" type="ORF">AOLFYP35_01150</name>
</gene>
<dbReference type="PROSITE" id="PS00104">
    <property type="entry name" value="EPSP_SYNTHASE_1"/>
    <property type="match status" value="1"/>
</dbReference>
<feature type="binding site" evidence="7">
    <location>
        <position position="172"/>
    </location>
    <ligand>
        <name>3-phosphoshikimate</name>
        <dbReference type="ChEBI" id="CHEBI:145989"/>
    </ligand>
</feature>
<dbReference type="GO" id="GO:0009423">
    <property type="term" value="P:chorismate biosynthetic process"/>
    <property type="evidence" value="ECO:0007669"/>
    <property type="project" value="UniProtKB-UniRule"/>
</dbReference>
<feature type="binding site" evidence="7">
    <location>
        <position position="392"/>
    </location>
    <ligand>
        <name>phosphoenolpyruvate</name>
        <dbReference type="ChEBI" id="CHEBI:58702"/>
    </ligand>
</feature>
<dbReference type="Gene3D" id="3.65.10.10">
    <property type="entry name" value="Enolpyruvate transferase domain"/>
    <property type="match status" value="2"/>
</dbReference>
<keyword evidence="7" id="KW-0963">Cytoplasm</keyword>
<dbReference type="InterPro" id="IPR023193">
    <property type="entry name" value="EPSP_synthase_CS"/>
</dbReference>
<feature type="binding site" evidence="7">
    <location>
        <position position="96"/>
    </location>
    <ligand>
        <name>phosphoenolpyruvate</name>
        <dbReference type="ChEBI" id="CHEBI:58702"/>
    </ligand>
</feature>
<feature type="binding site" evidence="7">
    <location>
        <position position="171"/>
    </location>
    <ligand>
        <name>3-phosphoshikimate</name>
        <dbReference type="ChEBI" id="CHEBI:145989"/>
    </ligand>
</feature>
<feature type="binding site" evidence="7">
    <location>
        <position position="24"/>
    </location>
    <ligand>
        <name>3-phosphoshikimate</name>
        <dbReference type="ChEBI" id="CHEBI:145989"/>
    </ligand>
</feature>
<evidence type="ECO:0000256" key="6">
    <source>
        <dbReference type="ARBA" id="ARBA00044633"/>
    </source>
</evidence>
<feature type="binding site" evidence="7">
    <location>
        <position position="23"/>
    </location>
    <ligand>
        <name>phosphoenolpyruvate</name>
        <dbReference type="ChEBI" id="CHEBI:58702"/>
    </ligand>
</feature>
<dbReference type="AlphaFoldDB" id="A0A6N2T829"/>
<dbReference type="InterPro" id="IPR013792">
    <property type="entry name" value="RNA3'P_cycl/enolpyr_Trfase_a/b"/>
</dbReference>
<dbReference type="GO" id="GO:0008652">
    <property type="term" value="P:amino acid biosynthetic process"/>
    <property type="evidence" value="ECO:0007669"/>
    <property type="project" value="UniProtKB-KW"/>
</dbReference>
<evidence type="ECO:0000256" key="3">
    <source>
        <dbReference type="ARBA" id="ARBA00022605"/>
    </source>
</evidence>
<dbReference type="InterPro" id="IPR001986">
    <property type="entry name" value="Enolpyruvate_Tfrase_dom"/>
</dbReference>
<feature type="binding site" evidence="7">
    <location>
        <position position="347"/>
    </location>
    <ligand>
        <name>3-phosphoshikimate</name>
        <dbReference type="ChEBI" id="CHEBI:145989"/>
    </ligand>
</feature>
<dbReference type="InterPro" id="IPR006264">
    <property type="entry name" value="EPSP_synthase"/>
</dbReference>
<sequence length="437" mass="47022">MKHWDAPRVHEPLNTQVEIPGSKSQTARALYLAATGSSPCTIHGLLRSRDTDLFADALVTLGARISFIGEMSARVIPMEIRSATEEERQIDCGLAGTVMRFLPPLAALSPIPTRFDGDKQAYARPLGALLDVLENLGAHITYHGEHGHIPFTIQGPLRYHPGTITVDASASSQFFSAMLLVAPLLGGATIRSEQELISLPHINMTLDMMRATGITWSKISQSEWKIEEGKPTASEIKIEADLSNAGPFLCAGILSGGSLAIPHWPVNSTQPGAMWPKLFERMGIDTRLLVEGSENGTLVVDGQGPGTFQGITCDMSAMGEMVPTLAALLLFAQTPSTLSGIAHLRGHETDRLEAIADSIRSLGGCVEVFDDGLTIRPRPLHGAKLRSFADHRMATFAAIVGLVIDGVSVDDIACTSKTLPNFESMWQSMMENRGAHV</sequence>
<dbReference type="HAMAP" id="MF_00210">
    <property type="entry name" value="EPSP_synth"/>
    <property type="match status" value="1"/>
</dbReference>
<evidence type="ECO:0000256" key="5">
    <source>
        <dbReference type="ARBA" id="ARBA00023141"/>
    </source>
</evidence>
<dbReference type="PANTHER" id="PTHR21090:SF5">
    <property type="entry name" value="PENTAFUNCTIONAL AROM POLYPEPTIDE"/>
    <property type="match status" value="1"/>
</dbReference>
<dbReference type="EMBL" id="CACRSM010000002">
    <property type="protein sequence ID" value="VYS99865.1"/>
    <property type="molecule type" value="Genomic_DNA"/>
</dbReference>
<comment type="subcellular location">
    <subcellularLocation>
        <location evidence="7">Cytoplasm</location>
    </subcellularLocation>
</comment>
<dbReference type="GO" id="GO:0005737">
    <property type="term" value="C:cytoplasm"/>
    <property type="evidence" value="ECO:0007669"/>
    <property type="project" value="UniProtKB-SubCell"/>
</dbReference>
<comment type="pathway">
    <text evidence="1 7">Metabolic intermediate biosynthesis; chorismate biosynthesis; chorismate from D-erythrose 4-phosphate and phosphoenolpyruvate: step 6/7.</text>
</comment>
<evidence type="ECO:0000256" key="7">
    <source>
        <dbReference type="HAMAP-Rule" id="MF_00210"/>
    </source>
</evidence>
<keyword evidence="4 7" id="KW-0808">Transferase</keyword>
<keyword evidence="3 7" id="KW-0028">Amino-acid biosynthesis</keyword>
<dbReference type="SUPFAM" id="SSF55205">
    <property type="entry name" value="EPT/RTPC-like"/>
    <property type="match status" value="1"/>
</dbReference>
<feature type="binding site" evidence="7">
    <location>
        <position position="173"/>
    </location>
    <ligand>
        <name>phosphoenolpyruvate</name>
        <dbReference type="ChEBI" id="CHEBI:58702"/>
    </ligand>
</feature>
<feature type="binding site" evidence="7">
    <location>
        <position position="417"/>
    </location>
    <ligand>
        <name>phosphoenolpyruvate</name>
        <dbReference type="ChEBI" id="CHEBI:58702"/>
    </ligand>
</feature>
<dbReference type="EC" id="2.5.1.19" evidence="7"/>
<comment type="similarity">
    <text evidence="2 7">Belongs to the EPSP synthase family.</text>
</comment>
<dbReference type="PIRSF" id="PIRSF000505">
    <property type="entry name" value="EPSPS"/>
    <property type="match status" value="1"/>
</dbReference>
<comment type="catalytic activity">
    <reaction evidence="6">
        <text>3-phosphoshikimate + phosphoenolpyruvate = 5-O-(1-carboxyvinyl)-3-phosphoshikimate + phosphate</text>
        <dbReference type="Rhea" id="RHEA:21256"/>
        <dbReference type="ChEBI" id="CHEBI:43474"/>
        <dbReference type="ChEBI" id="CHEBI:57701"/>
        <dbReference type="ChEBI" id="CHEBI:58702"/>
        <dbReference type="ChEBI" id="CHEBI:145989"/>
        <dbReference type="EC" id="2.5.1.19"/>
    </reaction>
    <physiologicalReaction direction="left-to-right" evidence="6">
        <dbReference type="Rhea" id="RHEA:21257"/>
    </physiologicalReaction>
</comment>
<feature type="active site" description="Proton acceptor" evidence="7">
    <location>
        <position position="320"/>
    </location>
</feature>
<evidence type="ECO:0000313" key="9">
    <source>
        <dbReference type="EMBL" id="VYS99865.1"/>
    </source>
</evidence>
<feature type="domain" description="Enolpyruvate transferase" evidence="8">
    <location>
        <begin position="11"/>
        <end position="424"/>
    </location>
</feature>
<dbReference type="InterPro" id="IPR036968">
    <property type="entry name" value="Enolpyruvate_Tfrase_sf"/>
</dbReference>
<feature type="binding site" evidence="7">
    <location>
        <position position="23"/>
    </location>
    <ligand>
        <name>3-phosphoshikimate</name>
        <dbReference type="ChEBI" id="CHEBI:145989"/>
    </ligand>
</feature>